<dbReference type="Pfam" id="PF00787">
    <property type="entry name" value="PX"/>
    <property type="match status" value="1"/>
</dbReference>
<dbReference type="PROSITE" id="PS50195">
    <property type="entry name" value="PX"/>
    <property type="match status" value="1"/>
</dbReference>
<dbReference type="GO" id="GO:0005737">
    <property type="term" value="C:cytoplasm"/>
    <property type="evidence" value="ECO:0007669"/>
    <property type="project" value="TreeGrafter"/>
</dbReference>
<dbReference type="InterPro" id="IPR001683">
    <property type="entry name" value="PX_dom"/>
</dbReference>
<dbReference type="InterPro" id="IPR003591">
    <property type="entry name" value="Leu-rich_rpt_typical-subtyp"/>
</dbReference>
<dbReference type="Pfam" id="PF00560">
    <property type="entry name" value="LRR_1"/>
    <property type="match status" value="1"/>
</dbReference>
<protein>
    <recommendedName>
        <fullName evidence="4">PX domain-containing protein</fullName>
    </recommendedName>
</protein>
<organism evidence="5 6">
    <name type="scientific">Labrus bergylta</name>
    <name type="common">ballan wrasse</name>
    <dbReference type="NCBI Taxonomy" id="56723"/>
    <lineage>
        <taxon>Eukaryota</taxon>
        <taxon>Metazoa</taxon>
        <taxon>Chordata</taxon>
        <taxon>Craniata</taxon>
        <taxon>Vertebrata</taxon>
        <taxon>Euteleostomi</taxon>
        <taxon>Actinopterygii</taxon>
        <taxon>Neopterygii</taxon>
        <taxon>Teleostei</taxon>
        <taxon>Neoteleostei</taxon>
        <taxon>Acanthomorphata</taxon>
        <taxon>Eupercaria</taxon>
        <taxon>Labriformes</taxon>
        <taxon>Labridae</taxon>
        <taxon>Labrus</taxon>
    </lineage>
</organism>
<dbReference type="InterPro" id="IPR032675">
    <property type="entry name" value="LRR_dom_sf"/>
</dbReference>
<dbReference type="STRING" id="56723.ENSLBEP00000035092"/>
<evidence type="ECO:0000313" key="5">
    <source>
        <dbReference type="Ensembl" id="ENSLBEP00000035092.1"/>
    </source>
</evidence>
<dbReference type="InterPro" id="IPR001611">
    <property type="entry name" value="Leu-rich_rpt"/>
</dbReference>
<dbReference type="SMART" id="SM00369">
    <property type="entry name" value="LRR_TYP"/>
    <property type="match status" value="3"/>
</dbReference>
<feature type="region of interest" description="Disordered" evidence="3">
    <location>
        <begin position="442"/>
        <end position="464"/>
    </location>
</feature>
<dbReference type="AlphaFoldDB" id="A0A3Q3GMI9"/>
<dbReference type="CDD" id="cd06875">
    <property type="entry name" value="PX_IRAS"/>
    <property type="match status" value="1"/>
</dbReference>
<proteinExistence type="predicted"/>
<dbReference type="SMART" id="SM00312">
    <property type="entry name" value="PX"/>
    <property type="match status" value="1"/>
</dbReference>
<dbReference type="InterPro" id="IPR036871">
    <property type="entry name" value="PX_dom_sf"/>
</dbReference>
<dbReference type="GeneTree" id="ENSGT00940000156494"/>
<feature type="compositionally biased region" description="Basic and acidic residues" evidence="3">
    <location>
        <begin position="442"/>
        <end position="451"/>
    </location>
</feature>
<keyword evidence="6" id="KW-1185">Reference proteome</keyword>
<dbReference type="Proteomes" id="UP000261660">
    <property type="component" value="Unplaced"/>
</dbReference>
<feature type="domain" description="PX" evidence="4">
    <location>
        <begin position="9"/>
        <end position="119"/>
    </location>
</feature>
<reference evidence="5" key="1">
    <citation type="submission" date="2025-08" db="UniProtKB">
        <authorList>
            <consortium name="Ensembl"/>
        </authorList>
    </citation>
    <scope>IDENTIFICATION</scope>
</reference>
<dbReference type="FunFam" id="3.30.1520.10:FF:000020">
    <property type="entry name" value="nischarin isoform X1"/>
    <property type="match status" value="1"/>
</dbReference>
<reference evidence="5" key="2">
    <citation type="submission" date="2025-09" db="UniProtKB">
        <authorList>
            <consortium name="Ensembl"/>
        </authorList>
    </citation>
    <scope>IDENTIFICATION</scope>
</reference>
<keyword evidence="1" id="KW-0433">Leucine-rich repeat</keyword>
<dbReference type="SUPFAM" id="SSF52075">
    <property type="entry name" value="Outer arm dynein light chain 1"/>
    <property type="match status" value="1"/>
</dbReference>
<evidence type="ECO:0000259" key="4">
    <source>
        <dbReference type="PROSITE" id="PS50195"/>
    </source>
</evidence>
<dbReference type="Gene3D" id="3.80.10.10">
    <property type="entry name" value="Ribonuclease Inhibitor"/>
    <property type="match status" value="2"/>
</dbReference>
<keyword evidence="2" id="KW-0677">Repeat</keyword>
<sequence>LSMESSPFPEEVLERKVCVVGSELVENYTVYIIDVTDGEHKWTVKHRYSDFHDLHEKLTAEKKVDRRLLPPKKMIGKNSKSLVERRQKELELYLQTLLQQFPQATPTPLAFFLHFHLYEINGITAALAEELFNKGEQLLQAGELRLAKPTCFNGDAKTDLGHILDFTCSSLMEGPVGTSNIEESSLPFDLSVFKSLLQIEISECSSQQIQGLSCLRSSLATLSIHHSTETMTSILVPEASEFSQWEAEGAESGCPVTAVIPVWRNLTTLDMSHNGISSIDSSVVRHAKSNLNTVSHVAVVVTFLFSQHLYNLVHVDLSYNSLKVLEAAHTRLGNIKTLNLAGNQLDQLTGLTKLYSLVNLDLSHNQLAQLEEIRNIGSLPCLEKLNLSSNPMCIIPDYRTKVLAQFGDRAAEVCLDGKVTTEKELDTVEVLKAIQKAKEVKERKSSGDKKVRSVKPSHRASDTAACPSQGNHVCIRLCSVEGGREGGRWALFFYFSLKLATTSRRLLFLCSCLKLIIPIKEIS</sequence>
<evidence type="ECO:0000256" key="2">
    <source>
        <dbReference type="ARBA" id="ARBA00022737"/>
    </source>
</evidence>
<dbReference type="GO" id="GO:0005178">
    <property type="term" value="F:integrin binding"/>
    <property type="evidence" value="ECO:0007669"/>
    <property type="project" value="InterPro"/>
</dbReference>
<evidence type="ECO:0000313" key="6">
    <source>
        <dbReference type="Proteomes" id="UP000261660"/>
    </source>
</evidence>
<evidence type="ECO:0000256" key="3">
    <source>
        <dbReference type="SAM" id="MobiDB-lite"/>
    </source>
</evidence>
<dbReference type="GO" id="GO:0035091">
    <property type="term" value="F:phosphatidylinositol binding"/>
    <property type="evidence" value="ECO:0007669"/>
    <property type="project" value="InterPro"/>
</dbReference>
<evidence type="ECO:0000256" key="1">
    <source>
        <dbReference type="ARBA" id="ARBA00022614"/>
    </source>
</evidence>
<dbReference type="PROSITE" id="PS51450">
    <property type="entry name" value="LRR"/>
    <property type="match status" value="3"/>
</dbReference>
<dbReference type="PANTHER" id="PTHR15454:SF35">
    <property type="entry name" value="NISCHARIN"/>
    <property type="match status" value="1"/>
</dbReference>
<dbReference type="FunFam" id="3.80.10.10:FF:000468">
    <property type="entry name" value="nischarin isoform X2"/>
    <property type="match status" value="1"/>
</dbReference>
<dbReference type="PANTHER" id="PTHR15454">
    <property type="entry name" value="NISCHARIN RELATED"/>
    <property type="match status" value="1"/>
</dbReference>
<dbReference type="Gene3D" id="3.30.1520.10">
    <property type="entry name" value="Phox-like domain"/>
    <property type="match status" value="1"/>
</dbReference>
<dbReference type="InterPro" id="IPR037904">
    <property type="entry name" value="Nischarin_PX"/>
</dbReference>
<dbReference type="Ensembl" id="ENSLBET00000036588.1">
    <property type="protein sequence ID" value="ENSLBEP00000035092.1"/>
    <property type="gene ID" value="ENSLBEG00000026358.1"/>
</dbReference>
<dbReference type="SUPFAM" id="SSF64268">
    <property type="entry name" value="PX domain"/>
    <property type="match status" value="1"/>
</dbReference>
<dbReference type="InParanoid" id="A0A3Q3GMI9"/>
<dbReference type="PRINTS" id="PR00019">
    <property type="entry name" value="LEURICHRPT"/>
</dbReference>
<accession>A0A3Q3GMI9</accession>
<name>A0A3Q3GMI9_9LABR</name>